<dbReference type="InterPro" id="IPR012337">
    <property type="entry name" value="RNaseH-like_sf"/>
</dbReference>
<dbReference type="AlphaFoldDB" id="Q2QR46"/>
<dbReference type="GO" id="GO:0003676">
    <property type="term" value="F:nucleic acid binding"/>
    <property type="evidence" value="ECO:0007669"/>
    <property type="project" value="InterPro"/>
</dbReference>
<dbReference type="SUPFAM" id="SSF56672">
    <property type="entry name" value="DNA/RNA polymerases"/>
    <property type="match status" value="1"/>
</dbReference>
<dbReference type="Gene3D" id="3.30.420.10">
    <property type="entry name" value="Ribonuclease H-like superfamily/Ribonuclease H"/>
    <property type="match status" value="1"/>
</dbReference>
<dbReference type="PROSITE" id="PS50994">
    <property type="entry name" value="INTEGRASE"/>
    <property type="match status" value="1"/>
</dbReference>
<name>Q2QR46_ORYSJ</name>
<dbReference type="PANTHER" id="PTHR37984:SF5">
    <property type="entry name" value="PROTEIN NYNRIN-LIKE"/>
    <property type="match status" value="1"/>
</dbReference>
<sequence length="830" mass="92149">MSASLIFPVTINEDEATIVVFITSKSSLSSPSPYVPLRSMSPSPPLFLWSLTSLLDRTHGGSNAWMKCEILNHCNVTTNLKCSAYLKSTTISVGGMGPEVRNTIRCIPAHAVVYAFRNGVQHNCMLEKIASKEPKTTAELFELADKVARKEEAWAWNSPGTGAAATAAPESAPHSKWRDRRGKRKPARSDDEGHVLAADGPARAPCKGKDTGDKTISTAPSGEGRSADKWCSVHNTYRHSLADCRSVKNLAERFRKADEEKRQGRREGKAPATSTDTSGNRRHARRGGGGGACAHTSRRGFKAMRRELLAAVPTHEAARKARWSEVKLTFDQSDHPTVLARGGKLALVVSPTIHNVRMKRVLVEWRASLSIISPAAFDALKAPGMKLQPSLPIIGVTPGHTWPLGHVELPMTFGDSTNFRTERNDFDVADLNLPYNAVLGRPTLVKFMAATHYAYLQMKMQGPAGPITVFGDVKVALTCAEQCADNLAEGALVSFLRANSDVFAWKLSDMPRVLKEVIEHRFAVRQKVRRQALERQAFIREEVAWLLEADFIREVIHPEWLANLVVAPKANGKLRMCIDYTDLNKACPKDPFHLPHIDQIVDSTAGLLEAGINTLYVAIDKFTKWPEAYPIVKINKHSALKFIRGITSRFGVPNRIITDNGTQFTSELFGDYCNDMGIKLCFASPAHPKSNGQVERANAEILKGLKTKMYNVLKKHGDSRLEELPTVLWANRTTPSRATGETPFFLVYGAEAVLPSELSLGSPRVALYNEANQDDLRRDDLVYLEEWRRRVALRAACYQQSLWRYHQRLVRAQSLQVGDLVLRRVQSRLG</sequence>
<feature type="compositionally biased region" description="Basic residues" evidence="1">
    <location>
        <begin position="175"/>
        <end position="186"/>
    </location>
</feature>
<reference evidence="3" key="2">
    <citation type="submission" date="2005-04" db="EMBL/GenBank/DDBJ databases">
        <authorList>
            <person name="Buell C.R."/>
            <person name="Wing R.A."/>
            <person name="McCombie W.A."/>
            <person name="Ouyang S."/>
        </authorList>
    </citation>
    <scope>NUCLEOTIDE SEQUENCE</scope>
</reference>
<feature type="region of interest" description="Disordered" evidence="1">
    <location>
        <begin position="156"/>
        <end position="228"/>
    </location>
</feature>
<dbReference type="Pfam" id="PF00665">
    <property type="entry name" value="rve"/>
    <property type="match status" value="1"/>
</dbReference>
<organism evidence="3">
    <name type="scientific">Oryza sativa subsp. japonica</name>
    <name type="common">Rice</name>
    <dbReference type="NCBI Taxonomy" id="39947"/>
    <lineage>
        <taxon>Eukaryota</taxon>
        <taxon>Viridiplantae</taxon>
        <taxon>Streptophyta</taxon>
        <taxon>Embryophyta</taxon>
        <taxon>Tracheophyta</taxon>
        <taxon>Spermatophyta</taxon>
        <taxon>Magnoliopsida</taxon>
        <taxon>Liliopsida</taxon>
        <taxon>Poales</taxon>
        <taxon>Poaceae</taxon>
        <taxon>BOP clade</taxon>
        <taxon>Oryzoideae</taxon>
        <taxon>Oryzeae</taxon>
        <taxon>Oryzinae</taxon>
        <taxon>Oryza</taxon>
        <taxon>Oryza sativa</taxon>
    </lineage>
</organism>
<reference evidence="3" key="1">
    <citation type="journal article" date="2005" name="BMC Biol.">
        <title>The sequence of rice chromosomes 11 and 12, rich in disease resistance genes and recent gene duplications.</title>
        <authorList>
            <consortium name="The rice chromosomes 11 and 12 sequencing consortia"/>
        </authorList>
    </citation>
    <scope>NUCLEOTIDE SEQUENCE [LARGE SCALE GENOMIC DNA]</scope>
</reference>
<evidence type="ECO:0000256" key="1">
    <source>
        <dbReference type="SAM" id="MobiDB-lite"/>
    </source>
</evidence>
<feature type="domain" description="Integrase catalytic" evidence="2">
    <location>
        <begin position="587"/>
        <end position="751"/>
    </location>
</feature>
<dbReference type="InterPro" id="IPR050951">
    <property type="entry name" value="Retrovirus_Pol_polyprotein"/>
</dbReference>
<protein>
    <submittedName>
        <fullName evidence="3">Retrotransposon protein, putative, unclassified</fullName>
    </submittedName>
</protein>
<dbReference type="InterPro" id="IPR036397">
    <property type="entry name" value="RNaseH_sf"/>
</dbReference>
<evidence type="ECO:0000313" key="3">
    <source>
        <dbReference type="EMBL" id="ABA98473.2"/>
    </source>
</evidence>
<dbReference type="InterPro" id="IPR043502">
    <property type="entry name" value="DNA/RNA_pol_sf"/>
</dbReference>
<dbReference type="CDD" id="cd00303">
    <property type="entry name" value="retropepsin_like"/>
    <property type="match status" value="1"/>
</dbReference>
<dbReference type="GO" id="GO:0015074">
    <property type="term" value="P:DNA integration"/>
    <property type="evidence" value="ECO:0007669"/>
    <property type="project" value="InterPro"/>
</dbReference>
<feature type="compositionally biased region" description="Low complexity" evidence="1">
    <location>
        <begin position="159"/>
        <end position="169"/>
    </location>
</feature>
<dbReference type="SUPFAM" id="SSF53098">
    <property type="entry name" value="Ribonuclease H-like"/>
    <property type="match status" value="1"/>
</dbReference>
<feature type="region of interest" description="Disordered" evidence="1">
    <location>
        <begin position="256"/>
        <end position="297"/>
    </location>
</feature>
<proteinExistence type="predicted"/>
<gene>
    <name evidence="3" type="ordered locus">LOC_Os12g28830</name>
</gene>
<evidence type="ECO:0000259" key="2">
    <source>
        <dbReference type="PROSITE" id="PS50994"/>
    </source>
</evidence>
<feature type="compositionally biased region" description="Basic and acidic residues" evidence="1">
    <location>
        <begin position="256"/>
        <end position="269"/>
    </location>
</feature>
<accession>Q2QR46</accession>
<dbReference type="EMBL" id="DP000011">
    <property type="protein sequence ID" value="ABA98473.2"/>
    <property type="molecule type" value="Genomic_DNA"/>
</dbReference>
<dbReference type="InterPro" id="IPR001584">
    <property type="entry name" value="Integrase_cat-core"/>
</dbReference>
<dbReference type="PANTHER" id="PTHR37984">
    <property type="entry name" value="PROTEIN CBG26694"/>
    <property type="match status" value="1"/>
</dbReference>
<reference evidence="3" key="3">
    <citation type="submission" date="2006-01" db="EMBL/GenBank/DDBJ databases">
        <authorList>
            <person name="Buell R."/>
        </authorList>
    </citation>
    <scope>NUCLEOTIDE SEQUENCE</scope>
</reference>